<feature type="domain" description="PAS" evidence="2">
    <location>
        <begin position="92"/>
        <end position="133"/>
    </location>
</feature>
<evidence type="ECO:0000256" key="1">
    <source>
        <dbReference type="SAM" id="Phobius"/>
    </source>
</evidence>
<keyword evidence="1" id="KW-0472">Membrane</keyword>
<name>A0ABV8R9E2_9FLAO</name>
<dbReference type="EMBL" id="JBHSCY010000001">
    <property type="protein sequence ID" value="MFC4268585.1"/>
    <property type="molecule type" value="Genomic_DNA"/>
</dbReference>
<accession>A0ABV8R9E2</accession>
<dbReference type="RefSeq" id="WP_377409121.1">
    <property type="nucleotide sequence ID" value="NZ_JBHSCY010000001.1"/>
</dbReference>
<feature type="transmembrane region" description="Helical" evidence="1">
    <location>
        <begin position="21"/>
        <end position="42"/>
    </location>
</feature>
<evidence type="ECO:0000259" key="2">
    <source>
        <dbReference type="PROSITE" id="PS50112"/>
    </source>
</evidence>
<sequence length="246" mass="28815">MIKFFRKVRQKLLKENRFNKYVLYAIGEIVLVVIGILIALQINNWNENRKEKSEVSSVLKNLYDEFTANKTLIKTTKLETASVKKVGLDLMQLFGKSKEEIITKNPDSLLYLVLEPGDFRASENTINDLVQSGRLKLLSNKKLKEQLYKWQSTLKDFDAGYNRIEIKIDEDILPYLSKNYALKDIDKYGDLKWKKPSNLKVDKFKIFSDIEFENILDDYLYRISTTQITIDDLEKIIDNILIETNQ</sequence>
<keyword evidence="1" id="KW-1133">Transmembrane helix</keyword>
<dbReference type="Proteomes" id="UP001595826">
    <property type="component" value="Unassembled WGS sequence"/>
</dbReference>
<protein>
    <submittedName>
        <fullName evidence="3">DUF6090 family protein</fullName>
    </submittedName>
</protein>
<organism evidence="3 4">
    <name type="scientific">Polaribacter marinivivus</name>
    <dbReference type="NCBI Taxonomy" id="1524260"/>
    <lineage>
        <taxon>Bacteria</taxon>
        <taxon>Pseudomonadati</taxon>
        <taxon>Bacteroidota</taxon>
        <taxon>Flavobacteriia</taxon>
        <taxon>Flavobacteriales</taxon>
        <taxon>Flavobacteriaceae</taxon>
    </lineage>
</organism>
<proteinExistence type="predicted"/>
<dbReference type="Pfam" id="PF19578">
    <property type="entry name" value="DUF6090"/>
    <property type="match status" value="1"/>
</dbReference>
<gene>
    <name evidence="3" type="ORF">ACFOWD_06680</name>
</gene>
<keyword evidence="1" id="KW-0812">Transmembrane</keyword>
<dbReference type="InterPro" id="IPR045749">
    <property type="entry name" value="DUF6090"/>
</dbReference>
<dbReference type="PROSITE" id="PS50112">
    <property type="entry name" value="PAS"/>
    <property type="match status" value="1"/>
</dbReference>
<comment type="caution">
    <text evidence="3">The sequence shown here is derived from an EMBL/GenBank/DDBJ whole genome shotgun (WGS) entry which is preliminary data.</text>
</comment>
<evidence type="ECO:0000313" key="3">
    <source>
        <dbReference type="EMBL" id="MFC4268585.1"/>
    </source>
</evidence>
<dbReference type="InterPro" id="IPR000014">
    <property type="entry name" value="PAS"/>
</dbReference>
<keyword evidence="4" id="KW-1185">Reference proteome</keyword>
<reference evidence="4" key="1">
    <citation type="journal article" date="2019" name="Int. J. Syst. Evol. Microbiol.">
        <title>The Global Catalogue of Microorganisms (GCM) 10K type strain sequencing project: providing services to taxonomists for standard genome sequencing and annotation.</title>
        <authorList>
            <consortium name="The Broad Institute Genomics Platform"/>
            <consortium name="The Broad Institute Genome Sequencing Center for Infectious Disease"/>
            <person name="Wu L."/>
            <person name="Ma J."/>
        </authorList>
    </citation>
    <scope>NUCLEOTIDE SEQUENCE [LARGE SCALE GENOMIC DNA]</scope>
    <source>
        <strain evidence="4">CECT 8655</strain>
    </source>
</reference>
<evidence type="ECO:0000313" key="4">
    <source>
        <dbReference type="Proteomes" id="UP001595826"/>
    </source>
</evidence>